<sequence>MQLLCRFDTPDYDEWKKTFDADAEDRMNAGLTLLQLWRDADTPSAALALFEVNDRKRAQAWIEKETGFGHALTADFLKPAL</sequence>
<accession>A0A1I5PG14</accession>
<protein>
    <submittedName>
        <fullName evidence="1">Uncharacterized protein</fullName>
    </submittedName>
</protein>
<evidence type="ECO:0000313" key="2">
    <source>
        <dbReference type="Proteomes" id="UP000199356"/>
    </source>
</evidence>
<proteinExistence type="predicted"/>
<name>A0A1I5PG14_9RHOB</name>
<dbReference type="Proteomes" id="UP000199356">
    <property type="component" value="Unassembled WGS sequence"/>
</dbReference>
<dbReference type="EMBL" id="FOXA01000005">
    <property type="protein sequence ID" value="SFP32426.1"/>
    <property type="molecule type" value="Genomic_DNA"/>
</dbReference>
<keyword evidence="2" id="KW-1185">Reference proteome</keyword>
<gene>
    <name evidence="1" type="ORF">SAMN04488047_10566</name>
</gene>
<dbReference type="STRING" id="441119.SAMN04488047_10566"/>
<evidence type="ECO:0000313" key="1">
    <source>
        <dbReference type="EMBL" id="SFP32426.1"/>
    </source>
</evidence>
<organism evidence="1 2">
    <name type="scientific">Tranquillimonas alkanivorans</name>
    <dbReference type="NCBI Taxonomy" id="441119"/>
    <lineage>
        <taxon>Bacteria</taxon>
        <taxon>Pseudomonadati</taxon>
        <taxon>Pseudomonadota</taxon>
        <taxon>Alphaproteobacteria</taxon>
        <taxon>Rhodobacterales</taxon>
        <taxon>Roseobacteraceae</taxon>
        <taxon>Tranquillimonas</taxon>
    </lineage>
</organism>
<dbReference type="OrthoDB" id="7726846at2"/>
<dbReference type="RefSeq" id="WP_093420609.1">
    <property type="nucleotide sequence ID" value="NZ_FOXA01000005.1"/>
</dbReference>
<dbReference type="AlphaFoldDB" id="A0A1I5PG14"/>
<reference evidence="1 2" key="1">
    <citation type="submission" date="2016-10" db="EMBL/GenBank/DDBJ databases">
        <authorList>
            <person name="de Groot N.N."/>
        </authorList>
    </citation>
    <scope>NUCLEOTIDE SEQUENCE [LARGE SCALE GENOMIC DNA]</scope>
    <source>
        <strain evidence="1 2">DSM 19547</strain>
    </source>
</reference>